<keyword evidence="3" id="KW-0326">Glycosidase</keyword>
<dbReference type="AlphaFoldDB" id="A0A0R2LIB9"/>
<dbReference type="Pfam" id="PF00128">
    <property type="entry name" value="Alpha-amylase"/>
    <property type="match status" value="1"/>
</dbReference>
<dbReference type="FunFam" id="3.20.20.80:FF:000064">
    <property type="entry name" value="Oligo-1,6-glucosidase"/>
    <property type="match status" value="1"/>
</dbReference>
<keyword evidence="6" id="KW-1185">Reference proteome</keyword>
<dbReference type="PATRIC" id="fig|449659.4.peg.730"/>
<evidence type="ECO:0000313" key="6">
    <source>
        <dbReference type="Proteomes" id="UP000051886"/>
    </source>
</evidence>
<evidence type="ECO:0000259" key="4">
    <source>
        <dbReference type="SMART" id="SM00642"/>
    </source>
</evidence>
<dbReference type="SMART" id="SM00642">
    <property type="entry name" value="Aamy"/>
    <property type="match status" value="1"/>
</dbReference>
<feature type="domain" description="Glycosyl hydrolase family 13 catalytic" evidence="4">
    <location>
        <begin position="17"/>
        <end position="422"/>
    </location>
</feature>
<evidence type="ECO:0000256" key="3">
    <source>
        <dbReference type="ARBA" id="ARBA00023295"/>
    </source>
</evidence>
<organism evidence="5 6">
    <name type="scientific">Ligilactobacillus pobuzihii</name>
    <dbReference type="NCBI Taxonomy" id="449659"/>
    <lineage>
        <taxon>Bacteria</taxon>
        <taxon>Bacillati</taxon>
        <taxon>Bacillota</taxon>
        <taxon>Bacilli</taxon>
        <taxon>Lactobacillales</taxon>
        <taxon>Lactobacillaceae</taxon>
        <taxon>Ligilactobacillus</taxon>
    </lineage>
</organism>
<dbReference type="InterPro" id="IPR017853">
    <property type="entry name" value="GH"/>
</dbReference>
<dbReference type="Gene3D" id="2.60.40.1180">
    <property type="entry name" value="Golgi alpha-mannosidase II"/>
    <property type="match status" value="1"/>
</dbReference>
<sequence length="562" mass="66158">MSNMKHSEWWKDSVVYQIYPQSFQDSNGDGIGDLQGIISRLPYLEKLGVDVLWLNPIYKSPLVDNGYDIADYYDIDSRYGTLDDFKELLEQVHKHHMRLIMDLVVNHTSDQNYWFQESKKSKNNDYSDFYIWKDPKSDGSAPNNWGSTFTDSAWEYVPERNQYYLHLFAKEQPDLNWENPEVRKSIYKMMRYWFDLGIDGFRMDVISLLSKLQDFPNAPDDLPLHKNYYYGSSNGPREHEFLQEMYQEVFSKYDVMTVGEAANTNSDQAILYTDPQRNELNMLFQFDHMHLDYGKYGKFSDVRFKLSDLRRVMTDWQDKLVDGWNSLYWSNHDQPRPVTRFGNEKKYRVQSAKMLGTLLHMMKGTPYIYQGEELGLTNVNFESLDDYQDIETKKIIAEMREAGERKEYIEKVCYLKSRDNARTPFPWNNQKNNGFTTGIPWLNVPNYNPVTNALDAIEDKDSVLHYYQNLISLRKKYQVVVDGSYSNFNSDDSDVYGYTRANATEQLVVICSFSNEKVNYEIPSDLQGGELILSNYDRVNLHLGNKIVLRPYEAAVYYRRSK</sequence>
<dbReference type="FunFam" id="2.60.40.1180:FF:000007">
    <property type="entry name" value="Sucrose isomerase"/>
    <property type="match status" value="1"/>
</dbReference>
<dbReference type="InterPro" id="IPR006047">
    <property type="entry name" value="GH13_cat_dom"/>
</dbReference>
<dbReference type="GO" id="GO:0009313">
    <property type="term" value="P:oligosaccharide catabolic process"/>
    <property type="evidence" value="ECO:0007669"/>
    <property type="project" value="TreeGrafter"/>
</dbReference>
<dbReference type="CDD" id="cd11333">
    <property type="entry name" value="AmyAc_SI_OligoGlu_DGase"/>
    <property type="match status" value="1"/>
</dbReference>
<protein>
    <submittedName>
        <fullName evidence="5">Oligo-1,6-glucosidase</fullName>
    </submittedName>
</protein>
<dbReference type="PANTHER" id="PTHR10357">
    <property type="entry name" value="ALPHA-AMYLASE FAMILY MEMBER"/>
    <property type="match status" value="1"/>
</dbReference>
<accession>A0A0R2LIB9</accession>
<gene>
    <name evidence="5" type="ORF">IV66_GL000724</name>
</gene>
<dbReference type="GO" id="GO:0004556">
    <property type="term" value="F:alpha-amylase activity"/>
    <property type="evidence" value="ECO:0007669"/>
    <property type="project" value="TreeGrafter"/>
</dbReference>
<evidence type="ECO:0000256" key="1">
    <source>
        <dbReference type="ARBA" id="ARBA00008061"/>
    </source>
</evidence>
<dbReference type="SUPFAM" id="SSF51011">
    <property type="entry name" value="Glycosyl hydrolase domain"/>
    <property type="match status" value="1"/>
</dbReference>
<evidence type="ECO:0000313" key="5">
    <source>
        <dbReference type="EMBL" id="KRO01191.1"/>
    </source>
</evidence>
<dbReference type="Gene3D" id="3.90.400.10">
    <property type="entry name" value="Oligo-1,6-glucosidase, Domain 2"/>
    <property type="match status" value="1"/>
</dbReference>
<dbReference type="InterPro" id="IPR013780">
    <property type="entry name" value="Glyco_hydro_b"/>
</dbReference>
<dbReference type="STRING" id="449659.IV66_GL000724"/>
<evidence type="ECO:0000256" key="2">
    <source>
        <dbReference type="ARBA" id="ARBA00022801"/>
    </source>
</evidence>
<dbReference type="Gene3D" id="3.20.20.80">
    <property type="entry name" value="Glycosidases"/>
    <property type="match status" value="1"/>
</dbReference>
<name>A0A0R2LIB9_9LACO</name>
<dbReference type="SUPFAM" id="SSF51445">
    <property type="entry name" value="(Trans)glycosidases"/>
    <property type="match status" value="1"/>
</dbReference>
<dbReference type="NCBIfam" id="NF008183">
    <property type="entry name" value="PRK10933.1"/>
    <property type="match status" value="1"/>
</dbReference>
<proteinExistence type="inferred from homology"/>
<keyword evidence="2" id="KW-0378">Hydrolase</keyword>
<dbReference type="PANTHER" id="PTHR10357:SF184">
    <property type="entry name" value="OLIGO-1,6-GLUCOSIDASE 1"/>
    <property type="match status" value="1"/>
</dbReference>
<comment type="caution">
    <text evidence="5">The sequence shown here is derived from an EMBL/GenBank/DDBJ whole genome shotgun (WGS) entry which is preliminary data.</text>
</comment>
<dbReference type="EMBL" id="JQCN01000013">
    <property type="protein sequence ID" value="KRO01191.1"/>
    <property type="molecule type" value="Genomic_DNA"/>
</dbReference>
<dbReference type="FunFam" id="3.90.400.10:FF:000002">
    <property type="entry name" value="Sucrose isomerase"/>
    <property type="match status" value="1"/>
</dbReference>
<dbReference type="Proteomes" id="UP000051886">
    <property type="component" value="Unassembled WGS sequence"/>
</dbReference>
<reference evidence="5 6" key="1">
    <citation type="journal article" date="2015" name="Genome Announc.">
        <title>Expanding the biotechnology potential of lactobacilli through comparative genomics of 213 strains and associated genera.</title>
        <authorList>
            <person name="Sun Z."/>
            <person name="Harris H.M."/>
            <person name="McCann A."/>
            <person name="Guo C."/>
            <person name="Argimon S."/>
            <person name="Zhang W."/>
            <person name="Yang X."/>
            <person name="Jeffery I.B."/>
            <person name="Cooney J.C."/>
            <person name="Kagawa T.F."/>
            <person name="Liu W."/>
            <person name="Song Y."/>
            <person name="Salvetti E."/>
            <person name="Wrobel A."/>
            <person name="Rasinkangas P."/>
            <person name="Parkhill J."/>
            <person name="Rea M.C."/>
            <person name="O'Sullivan O."/>
            <person name="Ritari J."/>
            <person name="Douillard F.P."/>
            <person name="Paul Ross R."/>
            <person name="Yang R."/>
            <person name="Briner A.E."/>
            <person name="Felis G.E."/>
            <person name="de Vos W.M."/>
            <person name="Barrangou R."/>
            <person name="Klaenhammer T.R."/>
            <person name="Caufield P.W."/>
            <person name="Cui Y."/>
            <person name="Zhang H."/>
            <person name="O'Toole P.W."/>
        </authorList>
    </citation>
    <scope>NUCLEOTIDE SEQUENCE [LARGE SCALE GENOMIC DNA]</scope>
    <source>
        <strain evidence="5 6">NBRC 103219</strain>
    </source>
</reference>
<dbReference type="RefSeq" id="WP_026142698.1">
    <property type="nucleotide sequence ID" value="NZ_JQCN01000013.1"/>
</dbReference>
<dbReference type="InterPro" id="IPR045857">
    <property type="entry name" value="O16G_dom_2"/>
</dbReference>
<comment type="similarity">
    <text evidence="1">Belongs to the glycosyl hydrolase 13 family.</text>
</comment>